<dbReference type="AlphaFoldDB" id="A0A2M3ZUT4"/>
<proteinExistence type="predicted"/>
<organism evidence="2">
    <name type="scientific">Anopheles braziliensis</name>
    <dbReference type="NCBI Taxonomy" id="58242"/>
    <lineage>
        <taxon>Eukaryota</taxon>
        <taxon>Metazoa</taxon>
        <taxon>Ecdysozoa</taxon>
        <taxon>Arthropoda</taxon>
        <taxon>Hexapoda</taxon>
        <taxon>Insecta</taxon>
        <taxon>Pterygota</taxon>
        <taxon>Neoptera</taxon>
        <taxon>Endopterygota</taxon>
        <taxon>Diptera</taxon>
        <taxon>Nematocera</taxon>
        <taxon>Culicoidea</taxon>
        <taxon>Culicidae</taxon>
        <taxon>Anophelinae</taxon>
        <taxon>Anopheles</taxon>
    </lineage>
</organism>
<sequence>MVSSWFSLSVSCSAFLLFSSSFCAISLLKSASVNSVSAANVVCVALETVVFTDFTSSATLLDGRSKSFDIACAFR</sequence>
<reference evidence="2" key="1">
    <citation type="submission" date="2018-01" db="EMBL/GenBank/DDBJ databases">
        <title>An insight into the sialome of Amazonian anophelines.</title>
        <authorList>
            <person name="Ribeiro J.M."/>
            <person name="Scarpassa V."/>
            <person name="Calvo E."/>
        </authorList>
    </citation>
    <scope>NUCLEOTIDE SEQUENCE</scope>
    <source>
        <tissue evidence="2">Salivary glands</tissue>
    </source>
</reference>
<dbReference type="EMBL" id="GGFM01011504">
    <property type="protein sequence ID" value="MBW32255.1"/>
    <property type="molecule type" value="Transcribed_RNA"/>
</dbReference>
<name>A0A2M3ZUT4_9DIPT</name>
<keyword evidence="1" id="KW-0732">Signal</keyword>
<protein>
    <submittedName>
        <fullName evidence="2">Putative secreted peptide</fullName>
    </submittedName>
</protein>
<evidence type="ECO:0000256" key="1">
    <source>
        <dbReference type="SAM" id="SignalP"/>
    </source>
</evidence>
<feature type="chain" id="PRO_5014875964" evidence="1">
    <location>
        <begin position="39"/>
        <end position="75"/>
    </location>
</feature>
<evidence type="ECO:0000313" key="2">
    <source>
        <dbReference type="EMBL" id="MBW32255.1"/>
    </source>
</evidence>
<feature type="signal peptide" evidence="1">
    <location>
        <begin position="1"/>
        <end position="38"/>
    </location>
</feature>
<accession>A0A2M3ZUT4</accession>